<comment type="caution">
    <text evidence="9">The sequence shown here is derived from an EMBL/GenBank/DDBJ whole genome shotgun (WGS) entry which is preliminary data.</text>
</comment>
<dbReference type="STRING" id="1229780.BN381_10318"/>
<feature type="binding site" evidence="6">
    <location>
        <position position="253"/>
    </location>
    <ligand>
        <name>Mg(2+)</name>
        <dbReference type="ChEBI" id="CHEBI:18420"/>
        <label>1</label>
    </ligand>
</feature>
<feature type="site" description="Interaction with DNA substrate" evidence="7">
    <location>
        <position position="254"/>
    </location>
</feature>
<feature type="site" description="Important for catalytic activity" evidence="7">
    <location>
        <position position="224"/>
    </location>
</feature>
<evidence type="ECO:0000256" key="2">
    <source>
        <dbReference type="ARBA" id="ARBA00022723"/>
    </source>
</evidence>
<dbReference type="GO" id="GO:0003677">
    <property type="term" value="F:DNA binding"/>
    <property type="evidence" value="ECO:0007669"/>
    <property type="project" value="InterPro"/>
</dbReference>
<dbReference type="EC" id="3.1.11.2" evidence="9"/>
<dbReference type="PANTHER" id="PTHR43250">
    <property type="entry name" value="EXODEOXYRIBONUCLEASE III"/>
    <property type="match status" value="1"/>
</dbReference>
<feature type="binding site" evidence="6">
    <location>
        <position position="7"/>
    </location>
    <ligand>
        <name>Mg(2+)</name>
        <dbReference type="ChEBI" id="CHEBI:18420"/>
        <label>1</label>
    </ligand>
</feature>
<evidence type="ECO:0000313" key="9">
    <source>
        <dbReference type="EMBL" id="CCM62087.1"/>
    </source>
</evidence>
<name>R4Z0D0_9ACTN</name>
<keyword evidence="4 6" id="KW-0460">Magnesium</keyword>
<dbReference type="NCBIfam" id="TIGR00195">
    <property type="entry name" value="exoDNase_III"/>
    <property type="match status" value="1"/>
</dbReference>
<protein>
    <submittedName>
        <fullName evidence="9">Exodeoxyribonuclease III</fullName>
        <ecNumber evidence="9">3.1.11.2</ecNumber>
    </submittedName>
</protein>
<dbReference type="PROSITE" id="PS00726">
    <property type="entry name" value="AP_NUCLEASE_F1_1"/>
    <property type="match status" value="1"/>
</dbReference>
<keyword evidence="6" id="KW-0464">Manganese</keyword>
<accession>R4Z0D0</accession>
<reference evidence="9 10" key="1">
    <citation type="journal article" date="2013" name="ISME J.">
        <title>Metabolic model for the filamentous 'Candidatus Microthrix parvicella' based on genomic and metagenomic analyses.</title>
        <authorList>
            <person name="Jon McIlroy S."/>
            <person name="Kristiansen R."/>
            <person name="Albertsen M."/>
            <person name="Michael Karst S."/>
            <person name="Rossetti S."/>
            <person name="Lund Nielsen J."/>
            <person name="Tandoi V."/>
            <person name="James Seviour R."/>
            <person name="Nielsen P.H."/>
        </authorList>
    </citation>
    <scope>NUCLEOTIDE SEQUENCE [LARGE SCALE GENOMIC DNA]</scope>
    <source>
        <strain evidence="9 10">RN1</strain>
    </source>
</reference>
<evidence type="ECO:0000256" key="1">
    <source>
        <dbReference type="ARBA" id="ARBA00007092"/>
    </source>
</evidence>
<comment type="similarity">
    <text evidence="1">Belongs to the DNA repair enzymes AP/ExoA family.</text>
</comment>
<dbReference type="InterPro" id="IPR005135">
    <property type="entry name" value="Endo/exonuclease/phosphatase"/>
</dbReference>
<dbReference type="GO" id="GO:0046872">
    <property type="term" value="F:metal ion binding"/>
    <property type="evidence" value="ECO:0007669"/>
    <property type="project" value="UniProtKB-KW"/>
</dbReference>
<dbReference type="InterPro" id="IPR004808">
    <property type="entry name" value="AP_endonuc_1"/>
</dbReference>
<feature type="binding site" evidence="6">
    <location>
        <position position="254"/>
    </location>
    <ligand>
        <name>Mg(2+)</name>
        <dbReference type="ChEBI" id="CHEBI:18420"/>
        <label>1</label>
    </ligand>
</feature>
<evidence type="ECO:0000256" key="4">
    <source>
        <dbReference type="ARBA" id="ARBA00022842"/>
    </source>
</evidence>
<dbReference type="PANTHER" id="PTHR43250:SF2">
    <property type="entry name" value="EXODEOXYRIBONUCLEASE III"/>
    <property type="match status" value="1"/>
</dbReference>
<keyword evidence="3 9" id="KW-0378">Hydrolase</keyword>
<dbReference type="HOGENOM" id="CLU_027539_0_2_11"/>
<dbReference type="NCBIfam" id="TIGR00633">
    <property type="entry name" value="xth"/>
    <property type="match status" value="1"/>
</dbReference>
<evidence type="ECO:0000256" key="6">
    <source>
        <dbReference type="PIRSR" id="PIRSR604808-2"/>
    </source>
</evidence>
<dbReference type="GO" id="GO:0008311">
    <property type="term" value="F:double-stranded DNA 3'-5' DNA exonuclease activity"/>
    <property type="evidence" value="ECO:0007669"/>
    <property type="project" value="UniProtKB-EC"/>
</dbReference>
<dbReference type="OrthoDB" id="9803914at2"/>
<dbReference type="SUPFAM" id="SSF56219">
    <property type="entry name" value="DNase I-like"/>
    <property type="match status" value="1"/>
</dbReference>
<evidence type="ECO:0000256" key="5">
    <source>
        <dbReference type="PIRSR" id="PIRSR604808-1"/>
    </source>
</evidence>
<feature type="binding site" evidence="6">
    <location>
        <position position="151"/>
    </location>
    <ligand>
        <name>Mg(2+)</name>
        <dbReference type="ChEBI" id="CHEBI:18420"/>
        <label>1</label>
    </ligand>
</feature>
<feature type="site" description="Transition state stabilizer" evidence="7">
    <location>
        <position position="153"/>
    </location>
</feature>
<dbReference type="InterPro" id="IPR036691">
    <property type="entry name" value="Endo/exonu/phosph_ase_sf"/>
</dbReference>
<dbReference type="CDD" id="cd09086">
    <property type="entry name" value="ExoIII-like_AP-endo"/>
    <property type="match status" value="1"/>
</dbReference>
<feature type="binding site" evidence="6">
    <location>
        <position position="153"/>
    </location>
    <ligand>
        <name>Mg(2+)</name>
        <dbReference type="ChEBI" id="CHEBI:18420"/>
        <label>1</label>
    </ligand>
</feature>
<keyword evidence="10" id="KW-1185">Reference proteome</keyword>
<dbReference type="RefSeq" id="WP_012223149.1">
    <property type="nucleotide sequence ID" value="NZ_HG422565.1"/>
</dbReference>
<dbReference type="Proteomes" id="UP000018291">
    <property type="component" value="Unassembled WGS sequence"/>
</dbReference>
<feature type="active site" evidence="5">
    <location>
        <position position="110"/>
    </location>
</feature>
<feature type="active site" description="Proton acceptor" evidence="5">
    <location>
        <position position="254"/>
    </location>
</feature>
<dbReference type="GO" id="GO:0006281">
    <property type="term" value="P:DNA repair"/>
    <property type="evidence" value="ECO:0007669"/>
    <property type="project" value="InterPro"/>
</dbReference>
<dbReference type="AlphaFoldDB" id="R4Z0D0"/>
<dbReference type="GO" id="GO:0004519">
    <property type="term" value="F:endonuclease activity"/>
    <property type="evidence" value="ECO:0007669"/>
    <property type="project" value="InterPro"/>
</dbReference>
<dbReference type="Gene3D" id="3.60.10.10">
    <property type="entry name" value="Endonuclease/exonuclease/phosphatase"/>
    <property type="match status" value="1"/>
</dbReference>
<comment type="cofactor">
    <cofactor evidence="6">
        <name>Mg(2+)</name>
        <dbReference type="ChEBI" id="CHEBI:18420"/>
    </cofactor>
    <cofactor evidence="6">
        <name>Mn(2+)</name>
        <dbReference type="ChEBI" id="CHEBI:29035"/>
    </cofactor>
    <text evidence="6">Probably binds two magnesium or manganese ions per subunit.</text>
</comment>
<feature type="domain" description="Endonuclease/exonuclease/phosphatase" evidence="8">
    <location>
        <begin position="4"/>
        <end position="254"/>
    </location>
</feature>
<dbReference type="eggNOG" id="COG0708">
    <property type="taxonomic scope" value="Bacteria"/>
</dbReference>
<gene>
    <name evidence="9" type="ORF">BN381_10318</name>
</gene>
<feature type="active site" description="Proton donor/acceptor" evidence="5">
    <location>
        <position position="151"/>
    </location>
</feature>
<organism evidence="9 10">
    <name type="scientific">Candidatus Neomicrothrix parvicella RN1</name>
    <dbReference type="NCBI Taxonomy" id="1229780"/>
    <lineage>
        <taxon>Bacteria</taxon>
        <taxon>Bacillati</taxon>
        <taxon>Actinomycetota</taxon>
        <taxon>Acidimicrobiia</taxon>
        <taxon>Acidimicrobiales</taxon>
        <taxon>Microthrixaceae</taxon>
        <taxon>Candidatus Neomicrothrix</taxon>
    </lineage>
</organism>
<dbReference type="InterPro" id="IPR037493">
    <property type="entry name" value="ExoIII-like"/>
</dbReference>
<evidence type="ECO:0000313" key="10">
    <source>
        <dbReference type="Proteomes" id="UP000018291"/>
    </source>
</evidence>
<evidence type="ECO:0000259" key="8">
    <source>
        <dbReference type="Pfam" id="PF03372"/>
    </source>
</evidence>
<keyword evidence="2 6" id="KW-0479">Metal-binding</keyword>
<dbReference type="EMBL" id="CANL01000001">
    <property type="protein sequence ID" value="CCM62087.1"/>
    <property type="molecule type" value="Genomic_DNA"/>
</dbReference>
<sequence length="269" mass="30294">MLVATWNVNSLNARMQRVEEWVEMVQPDVLMMQETKLADDKFPHLSFQSMGYETAHFGEGRWNGVAIISKVGLSDVHSGFRGDDPAGWDHPAEARLLWATCGPVRCACVYVPNGREVSNDHYRFKLAWLERLRSDLVDEVAAAEHFVIGGDWNIAPTDADVWDVGVFDDNSTHVSVPERDALLAITDVGLRDTFRERYPADGDLYSWWDYRGGNFHKRKGMRIDFLLSNPTLADAVVSDLVDRNARKGTKPSDHAPVLALYNLDGGHHE</sequence>
<feature type="binding site" evidence="6">
    <location>
        <position position="34"/>
    </location>
    <ligand>
        <name>Mg(2+)</name>
        <dbReference type="ChEBI" id="CHEBI:18420"/>
        <label>1</label>
    </ligand>
</feature>
<dbReference type="Pfam" id="PF03372">
    <property type="entry name" value="Exo_endo_phos"/>
    <property type="match status" value="1"/>
</dbReference>
<evidence type="ECO:0000256" key="3">
    <source>
        <dbReference type="ARBA" id="ARBA00022801"/>
    </source>
</evidence>
<evidence type="ECO:0000256" key="7">
    <source>
        <dbReference type="PIRSR" id="PIRSR604808-3"/>
    </source>
</evidence>
<dbReference type="InterPro" id="IPR020847">
    <property type="entry name" value="AP_endonuclease_F1_BS"/>
</dbReference>
<dbReference type="PROSITE" id="PS51435">
    <property type="entry name" value="AP_NUCLEASE_F1_4"/>
    <property type="match status" value="1"/>
</dbReference>
<proteinExistence type="inferred from homology"/>